<keyword evidence="1" id="KW-0175">Coiled coil</keyword>
<sequence length="701" mass="81146">MKRLKNKKCVSLNIIIIIMLIYQADQVKTNEELNLFNNLNLQKAKQFRDDIVDYINKAQLLLKDVDEMVLNQIVNITESDKLNEENYNLYVKQVKNFENSFDKIRLEFQENNSSDDIYAIKNRGMALKNEMNLLKSNLDESTIKGLKYLNHYYGNETIMSRYENLTNSANELIDNIIEKEQSVREINCINAIKMKNFELAELQLNEIIDDKRIISIVNKTYSGISNNYYLIIKFGEHISNLTRSFFIFNELNNELRQNSDTTINKFYTLIKSLTTKIVNDKVFDNVTGTEAIILIDSLKTDLKTIGIKHLADILEEKEIKYSEINELSKIFSLDRKLALDMFNESYHSSNDKINLVKKFREISQILLKENLQDSEALFNYILFIKEFFIKIDQKEFIDECLKIIKDSSNASELIKTILFAKKVCISIKGSNSLFGVKDNKTHLVLQKYLWWLNNTHDNIFEINHLFTNDSMDLVKENSHEIVLSKRDKVKNNLWKLEPTHDYVYIKNLNNNEYWHEKSNKIYTGEFENTLKYQWKIRDCSDCSEYDHWDASGKCVDPIKWIATTNANLPKNAVLVGTDKDGGNLYAGRVVHEGYTLPAKIVPNQESALISYAGNELRKNSYEVLTSDYIEWKPSEGGAVPPEAVKVGRTPDGKPIFMGRAKVENSFPSPGRIDQDCGCLIVPFGGSEKKFTSYEVLVHKLN</sequence>
<dbReference type="Pfam" id="PF11901">
    <property type="entry name" value="DM9"/>
    <property type="match status" value="1"/>
</dbReference>
<feature type="coiled-coil region" evidence="1">
    <location>
        <begin position="155"/>
        <end position="182"/>
    </location>
</feature>
<evidence type="ECO:0000256" key="1">
    <source>
        <dbReference type="SAM" id="Coils"/>
    </source>
</evidence>
<feature type="signal peptide" evidence="2">
    <location>
        <begin position="1"/>
        <end position="26"/>
    </location>
</feature>
<evidence type="ECO:0000256" key="2">
    <source>
        <dbReference type="SAM" id="SignalP"/>
    </source>
</evidence>
<keyword evidence="2" id="KW-0732">Signal</keyword>
<dbReference type="EMBL" id="JAPXFL010000007">
    <property type="protein sequence ID" value="KAK9503882.1"/>
    <property type="molecule type" value="Genomic_DNA"/>
</dbReference>
<proteinExistence type="predicted"/>
<reference evidence="3 4" key="1">
    <citation type="submission" date="2022-12" db="EMBL/GenBank/DDBJ databases">
        <title>Chromosome-level genome assembly of true bugs.</title>
        <authorList>
            <person name="Ma L."/>
            <person name="Li H."/>
        </authorList>
    </citation>
    <scope>NUCLEOTIDE SEQUENCE [LARGE SCALE GENOMIC DNA]</scope>
    <source>
        <strain evidence="3">Lab_2022b</strain>
    </source>
</reference>
<gene>
    <name evidence="3" type="ORF">O3M35_010348</name>
</gene>
<dbReference type="PANTHER" id="PTHR31649">
    <property type="entry name" value="AGAP009604-PA"/>
    <property type="match status" value="1"/>
</dbReference>
<feature type="chain" id="PRO_5043530774" evidence="2">
    <location>
        <begin position="27"/>
        <end position="701"/>
    </location>
</feature>
<keyword evidence="4" id="KW-1185">Reference proteome</keyword>
<dbReference type="Proteomes" id="UP001461498">
    <property type="component" value="Unassembled WGS sequence"/>
</dbReference>
<evidence type="ECO:0000313" key="3">
    <source>
        <dbReference type="EMBL" id="KAK9503882.1"/>
    </source>
</evidence>
<dbReference type="PANTHER" id="PTHR31649:SF1">
    <property type="entry name" value="FARNESOIC ACID O-METHYL TRANSFERASE DOMAIN-CONTAINING PROTEIN"/>
    <property type="match status" value="1"/>
</dbReference>
<protein>
    <submittedName>
        <fullName evidence="3">Uncharacterized protein</fullName>
    </submittedName>
</protein>
<name>A0AAW1D013_9HEMI</name>
<dbReference type="AlphaFoldDB" id="A0AAW1D013"/>
<dbReference type="InterPro" id="IPR006616">
    <property type="entry name" value="DM9_repeat"/>
</dbReference>
<accession>A0AAW1D013</accession>
<evidence type="ECO:0000313" key="4">
    <source>
        <dbReference type="Proteomes" id="UP001461498"/>
    </source>
</evidence>
<organism evidence="3 4">
    <name type="scientific">Rhynocoris fuscipes</name>
    <dbReference type="NCBI Taxonomy" id="488301"/>
    <lineage>
        <taxon>Eukaryota</taxon>
        <taxon>Metazoa</taxon>
        <taxon>Ecdysozoa</taxon>
        <taxon>Arthropoda</taxon>
        <taxon>Hexapoda</taxon>
        <taxon>Insecta</taxon>
        <taxon>Pterygota</taxon>
        <taxon>Neoptera</taxon>
        <taxon>Paraneoptera</taxon>
        <taxon>Hemiptera</taxon>
        <taxon>Heteroptera</taxon>
        <taxon>Panheteroptera</taxon>
        <taxon>Cimicomorpha</taxon>
        <taxon>Reduviidae</taxon>
        <taxon>Harpactorinae</taxon>
        <taxon>Harpactorini</taxon>
        <taxon>Rhynocoris</taxon>
    </lineage>
</organism>
<dbReference type="SMART" id="SM00696">
    <property type="entry name" value="DM9"/>
    <property type="match status" value="2"/>
</dbReference>
<comment type="caution">
    <text evidence="3">The sequence shown here is derived from an EMBL/GenBank/DDBJ whole genome shotgun (WGS) entry which is preliminary data.</text>
</comment>